<feature type="transmembrane region" description="Helical" evidence="5">
    <location>
        <begin position="258"/>
        <end position="278"/>
    </location>
</feature>
<comment type="similarity">
    <text evidence="5">Belongs to the binding-protein-dependent transport system permease family.</text>
</comment>
<evidence type="ECO:0000256" key="2">
    <source>
        <dbReference type="ARBA" id="ARBA00022692"/>
    </source>
</evidence>
<dbReference type="GO" id="GO:0055085">
    <property type="term" value="P:transmembrane transport"/>
    <property type="evidence" value="ECO:0007669"/>
    <property type="project" value="InterPro"/>
</dbReference>
<keyword evidence="3 5" id="KW-1133">Transmembrane helix</keyword>
<dbReference type="RefSeq" id="WP_154528427.1">
    <property type="nucleotide sequence ID" value="NZ_VUNH01000004.1"/>
</dbReference>
<dbReference type="AlphaFoldDB" id="A0A6L5YAJ9"/>
<dbReference type="GO" id="GO:0005886">
    <property type="term" value="C:plasma membrane"/>
    <property type="evidence" value="ECO:0007669"/>
    <property type="project" value="UniProtKB-SubCell"/>
</dbReference>
<keyword evidence="5" id="KW-0813">Transport</keyword>
<keyword evidence="2 5" id="KW-0812">Transmembrane</keyword>
<dbReference type="PROSITE" id="PS50928">
    <property type="entry name" value="ABC_TM1"/>
    <property type="match status" value="1"/>
</dbReference>
<dbReference type="PANTHER" id="PTHR43470:SF3">
    <property type="entry name" value="PHOSPHATE TRANSPORT SYSTEM PERMEASE PROTEIN PSTA-RELATED"/>
    <property type="match status" value="1"/>
</dbReference>
<name>A0A6L5YAJ9_9BACT</name>
<proteinExistence type="inferred from homology"/>
<feature type="transmembrane region" description="Helical" evidence="5">
    <location>
        <begin position="61"/>
        <end position="94"/>
    </location>
</feature>
<dbReference type="InterPro" id="IPR000515">
    <property type="entry name" value="MetI-like"/>
</dbReference>
<dbReference type="InterPro" id="IPR035906">
    <property type="entry name" value="MetI-like_sf"/>
</dbReference>
<dbReference type="Proteomes" id="UP000473699">
    <property type="component" value="Unassembled WGS sequence"/>
</dbReference>
<evidence type="ECO:0000313" key="7">
    <source>
        <dbReference type="EMBL" id="MST55320.1"/>
    </source>
</evidence>
<feature type="domain" description="ABC transmembrane type-1" evidence="6">
    <location>
        <begin position="65"/>
        <end position="275"/>
    </location>
</feature>
<evidence type="ECO:0000256" key="4">
    <source>
        <dbReference type="ARBA" id="ARBA00023136"/>
    </source>
</evidence>
<evidence type="ECO:0000256" key="5">
    <source>
        <dbReference type="RuleBase" id="RU363032"/>
    </source>
</evidence>
<evidence type="ECO:0000313" key="8">
    <source>
        <dbReference type="Proteomes" id="UP000473699"/>
    </source>
</evidence>
<dbReference type="PANTHER" id="PTHR43470">
    <property type="entry name" value="PHOSPHATE TRANSPORT SYSTEM PERMEASE PROTEIN PSTA-RELATED"/>
    <property type="match status" value="1"/>
</dbReference>
<evidence type="ECO:0000259" key="6">
    <source>
        <dbReference type="PROSITE" id="PS50928"/>
    </source>
</evidence>
<reference evidence="7 8" key="1">
    <citation type="submission" date="2019-08" db="EMBL/GenBank/DDBJ databases">
        <title>In-depth cultivation of the pig gut microbiome towards novel bacterial diversity and tailored functional studies.</title>
        <authorList>
            <person name="Wylensek D."/>
            <person name="Hitch T.C.A."/>
            <person name="Clavel T."/>
        </authorList>
    </citation>
    <scope>NUCLEOTIDE SEQUENCE [LARGE SCALE GENOMIC DNA]</scope>
    <source>
        <strain evidence="7 8">SM-530-WT-4B</strain>
    </source>
</reference>
<organism evidence="7 8">
    <name type="scientific">Pyramidobacter porci</name>
    <dbReference type="NCBI Taxonomy" id="2605789"/>
    <lineage>
        <taxon>Bacteria</taxon>
        <taxon>Thermotogati</taxon>
        <taxon>Synergistota</taxon>
        <taxon>Synergistia</taxon>
        <taxon>Synergistales</taxon>
        <taxon>Dethiosulfovibrionaceae</taxon>
        <taxon>Pyramidobacter</taxon>
    </lineage>
</organism>
<keyword evidence="8" id="KW-1185">Reference proteome</keyword>
<protein>
    <submittedName>
        <fullName evidence="7">ABC transporter permease subunit</fullName>
    </submittedName>
</protein>
<evidence type="ECO:0000256" key="3">
    <source>
        <dbReference type="ARBA" id="ARBA00022989"/>
    </source>
</evidence>
<feature type="transmembrane region" description="Helical" evidence="5">
    <location>
        <begin position="131"/>
        <end position="152"/>
    </location>
</feature>
<feature type="transmembrane region" description="Helical" evidence="5">
    <location>
        <begin position="101"/>
        <end position="125"/>
    </location>
</feature>
<gene>
    <name evidence="7" type="ORF">FYJ74_04640</name>
</gene>
<dbReference type="EMBL" id="VUNH01000004">
    <property type="protein sequence ID" value="MST55320.1"/>
    <property type="molecule type" value="Genomic_DNA"/>
</dbReference>
<keyword evidence="4 5" id="KW-0472">Membrane</keyword>
<evidence type="ECO:0000256" key="1">
    <source>
        <dbReference type="ARBA" id="ARBA00004141"/>
    </source>
</evidence>
<dbReference type="CDD" id="cd06261">
    <property type="entry name" value="TM_PBP2"/>
    <property type="match status" value="1"/>
</dbReference>
<dbReference type="SUPFAM" id="SSF161098">
    <property type="entry name" value="MetI-like"/>
    <property type="match status" value="1"/>
</dbReference>
<dbReference type="Pfam" id="PF00528">
    <property type="entry name" value="BPD_transp_1"/>
    <property type="match status" value="1"/>
</dbReference>
<dbReference type="Gene3D" id="1.10.3720.10">
    <property type="entry name" value="MetI-like"/>
    <property type="match status" value="1"/>
</dbReference>
<accession>A0A6L5YAJ9</accession>
<comment type="caution">
    <text evidence="7">The sequence shown here is derived from an EMBL/GenBank/DDBJ whole genome shotgun (WGS) entry which is preliminary data.</text>
</comment>
<comment type="subcellular location">
    <subcellularLocation>
        <location evidence="5">Cell membrane</location>
        <topology evidence="5">Multi-pass membrane protein</topology>
    </subcellularLocation>
    <subcellularLocation>
        <location evidence="1">Membrane</location>
        <topology evidence="1">Multi-pass membrane protein</topology>
    </subcellularLocation>
</comment>
<sequence>MRSRALLVLSWGAALIVPASVGAMLWRLCARGGPTLGLELFFGDAPPLQAMFGRFPVWDGIWPAAAGTLSLLALTMAMALLPGVGCGVYLACFAAPRAKRWLGLAVDLLAGVPSIVMGLFGFMLILALRRLFAPAATTCLLLSAFCLALLVLPPLIITTRTVLESLPGELRLTGEALGLTPWQTARHLLLPAGGRDVLGGVMLALGRAAEDTAVIMVTGAVANAGLPAGLTAKYEALPFFIFYISAQYADQGDLRRGFGAALVLLILSGALLLCAHALQRSLERKWKGERP</sequence>